<dbReference type="Pfam" id="PF13692">
    <property type="entry name" value="Glyco_trans_1_4"/>
    <property type="match status" value="1"/>
</dbReference>
<evidence type="ECO:0000259" key="2">
    <source>
        <dbReference type="Pfam" id="PF00534"/>
    </source>
</evidence>
<dbReference type="Pfam" id="PF00534">
    <property type="entry name" value="Glycos_transf_1"/>
    <property type="match status" value="1"/>
</dbReference>
<dbReference type="CDD" id="cd03801">
    <property type="entry name" value="GT4_PimA-like"/>
    <property type="match status" value="1"/>
</dbReference>
<evidence type="ECO:0000313" key="4">
    <source>
        <dbReference type="Proteomes" id="UP001548992"/>
    </source>
</evidence>
<keyword evidence="4" id="KW-1185">Reference proteome</keyword>
<dbReference type="CDD" id="cd03809">
    <property type="entry name" value="GT4_MtfB-like"/>
    <property type="match status" value="1"/>
</dbReference>
<evidence type="ECO:0000313" key="3">
    <source>
        <dbReference type="EMBL" id="MET3075725.1"/>
    </source>
</evidence>
<dbReference type="InterPro" id="IPR001296">
    <property type="entry name" value="Glyco_trans_1"/>
</dbReference>
<evidence type="ECO:0000256" key="1">
    <source>
        <dbReference type="ARBA" id="ARBA00022679"/>
    </source>
</evidence>
<reference evidence="3 4" key="1">
    <citation type="submission" date="2024-07" db="EMBL/GenBank/DDBJ databases">
        <title>Isolation, whole-genome sequencing, and annotation of five antibiotic-resistant bacteria from environmental samples.</title>
        <authorList>
            <person name="Bedore T."/>
            <person name="Hudson A.O."/>
            <person name="Kumar G."/>
        </authorList>
    </citation>
    <scope>NUCLEOTIDE SEQUENCE [LARGE SCALE GENOMIC DNA]</scope>
    <source>
        <strain evidence="3 4">RIT844</strain>
    </source>
</reference>
<protein>
    <submittedName>
        <fullName evidence="3">Glycosyltransferase</fullName>
        <ecNumber evidence="3">2.4.-.-</ecNumber>
    </submittedName>
</protein>
<accession>A0ABV2DXF6</accession>
<dbReference type="SUPFAM" id="SSF53756">
    <property type="entry name" value="UDP-Glycosyltransferase/glycogen phosphorylase"/>
    <property type="match status" value="3"/>
</dbReference>
<dbReference type="Proteomes" id="UP001548992">
    <property type="component" value="Unassembled WGS sequence"/>
</dbReference>
<proteinExistence type="predicted"/>
<keyword evidence="1 3" id="KW-0808">Transferase</keyword>
<dbReference type="GO" id="GO:0016757">
    <property type="term" value="F:glycosyltransferase activity"/>
    <property type="evidence" value="ECO:0007669"/>
    <property type="project" value="UniProtKB-KW"/>
</dbReference>
<comment type="caution">
    <text evidence="3">The sequence shown here is derived from an EMBL/GenBank/DDBJ whole genome shotgun (WGS) entry which is preliminary data.</text>
</comment>
<gene>
    <name evidence="3" type="ORF">ABXV16_08200</name>
</gene>
<dbReference type="Gene3D" id="3.40.50.2000">
    <property type="entry name" value="Glycogen Phosphorylase B"/>
    <property type="match status" value="5"/>
</dbReference>
<dbReference type="EC" id="2.4.-.-" evidence="3"/>
<dbReference type="EMBL" id="JBEWWF010000001">
    <property type="protein sequence ID" value="MET3075725.1"/>
    <property type="molecule type" value="Genomic_DNA"/>
</dbReference>
<keyword evidence="3" id="KW-0328">Glycosyltransferase</keyword>
<sequence>MKIVIDLQGAQTESRYRGIGRYSLSITKAMLRNNKIHEFYILLNGNFSHTIDAIKLALNGLLPESNFIICQLPSPLRACDEGNEWRQRAATLLREEMLCSLQADLVFITSLFEGHIDDAIVTIKSLKSRFKVAVLHHDLIPLVNEKVYLQDPRFRQYYMAKIEHLQKADLILTNSDYTAKEAKEHLCDTSARIVSISSATDDDWYDKEISHINYEDIKNKFSITKDAILYAPGGFDKRKNFERLINSYSAIEPELRFNKQLVIISKLNESDRILLQNIIKNAGLKKKDVILTGYITDDELILLYRNCFLFIFASEHEGFGLPILEAMKCGAPTIGSNVTSIPEVIGLEDALFDPFSEESITDKMRQAIVDEDFLSTLKAHAINQAVKFSWEISAQRALDAFDFLNKETEVCGFSEKDSIVEEIKKISTRVRPSKQDLMRVADALDRNMKSIELIQVFDSPLEWQVDGPFDSSYSLAIVNREFARGLASQGAEVILHSTEGPGDYQPDSAFMNKSANADLREWNTIDINQQIKAPSVQSRNIYPPRVSELSAKIKLLHCYAWEETGFPLDWIHNFNRELDAVLCTSVHVKKILIDNGLRIPAFVTGNGCDHWEKITAKNYSLGETNSFRFLHVSSCFPRKGAEAMLDAYERAFNFEDDVTLIIKTFDNPHNNITESLAIRQKSNPNFPNVLIIKDDLDEADLKSIYQQCHVLVAPSCAEGFGLPIAEAMLTGMPAIVTNWSGQKDFCDEENSWLIDYSYTHAKTHFGLYSSAWVDSDVNDLANKMKCASQTSPEKLKEMAQKGRSKILSVFNWSSVAQRSVSALHTLKAKQWEINQPSDIGWITTWNTKCGIATYSQHLIGNMLGVNLTIFSPNGQELINTKDDVSIRSWNIGKEINNFDMVLEHIGKARLNTIVIQFNYGFFNHSELSKFIQILKERNIVVIMTLHSTVDPEKLPEQNFKLIHIKAALQSCDRLLVHSFSDLNRLKSLGLESNVTLFPHGVLSNRYISKRNRYNEDVPVIATYGFCLPHKGLIEILQAIRILRDRNKLVKLKLVNAEFPVIESSNLVRSLKNYVKEHDLYSLVEFHNEFLPDSESLKLLSDADLLLFAYQDTGESASGAVRYGMATSKPVMVTPIPIFDDLGDAVFKFNGFSPEIIAEDIVATLSEISNENSVSQAVNSSATAWCNQHDYSLIGQRLENMCTGLVRNKNIKDWY</sequence>
<dbReference type="RefSeq" id="WP_354466373.1">
    <property type="nucleotide sequence ID" value="NZ_JBEWWF010000001.1"/>
</dbReference>
<name>A0ABV2DXF6_9GAMM</name>
<dbReference type="PANTHER" id="PTHR46401">
    <property type="entry name" value="GLYCOSYLTRANSFERASE WBBK-RELATED"/>
    <property type="match status" value="1"/>
</dbReference>
<dbReference type="PANTHER" id="PTHR46401:SF2">
    <property type="entry name" value="GLYCOSYLTRANSFERASE WBBK-RELATED"/>
    <property type="match status" value="1"/>
</dbReference>
<feature type="domain" description="Glycosyl transferase family 1" evidence="2">
    <location>
        <begin position="215"/>
        <end position="380"/>
    </location>
</feature>
<organism evidence="3 4">
    <name type="scientific">Pantoea leporis</name>
    <dbReference type="NCBI Taxonomy" id="2933780"/>
    <lineage>
        <taxon>Bacteria</taxon>
        <taxon>Pseudomonadati</taxon>
        <taxon>Pseudomonadota</taxon>
        <taxon>Gammaproteobacteria</taxon>
        <taxon>Enterobacterales</taxon>
        <taxon>Erwiniaceae</taxon>
        <taxon>Pantoea</taxon>
    </lineage>
</organism>